<evidence type="ECO:0000313" key="1">
    <source>
        <dbReference type="EMBL" id="REF27329.1"/>
    </source>
</evidence>
<name>A0A3D9UD70_9GAMM</name>
<dbReference type="RefSeq" id="WP_141557328.1">
    <property type="nucleotide sequence ID" value="NZ_QTUB01000001.1"/>
</dbReference>
<organism evidence="1 2">
    <name type="scientific">Xenorhabdus cabanillasii</name>
    <dbReference type="NCBI Taxonomy" id="351673"/>
    <lineage>
        <taxon>Bacteria</taxon>
        <taxon>Pseudomonadati</taxon>
        <taxon>Pseudomonadota</taxon>
        <taxon>Gammaproteobacteria</taxon>
        <taxon>Enterobacterales</taxon>
        <taxon>Morganellaceae</taxon>
        <taxon>Xenorhabdus</taxon>
    </lineage>
</organism>
<accession>A0A3D9UD70</accession>
<comment type="caution">
    <text evidence="1">The sequence shown here is derived from an EMBL/GenBank/DDBJ whole genome shotgun (WGS) entry which is preliminary data.</text>
</comment>
<dbReference type="AlphaFoldDB" id="A0A3D9UD70"/>
<dbReference type="Proteomes" id="UP000256294">
    <property type="component" value="Unassembled WGS sequence"/>
</dbReference>
<gene>
    <name evidence="1" type="ORF">BDD26_2097</name>
</gene>
<evidence type="ECO:0000313" key="2">
    <source>
        <dbReference type="Proteomes" id="UP000256294"/>
    </source>
</evidence>
<proteinExistence type="predicted"/>
<keyword evidence="2" id="KW-1185">Reference proteome</keyword>
<dbReference type="EMBL" id="QTUB01000001">
    <property type="protein sequence ID" value="REF27329.1"/>
    <property type="molecule type" value="Genomic_DNA"/>
</dbReference>
<sequence>MSDIRKGKVFLSTWWDNSKIKLVIIRHRRGNHHDEEESRILEDFGSYEREIPVMDITYDVSLNPQSDCWRVLIITDDWKVYTIKDDYFCNLKNDDNGNVHIKLNNGRMQMYVSFSSSDGCIQDIYKIGEW</sequence>
<reference evidence="1 2" key="1">
    <citation type="submission" date="2018-08" db="EMBL/GenBank/DDBJ databases">
        <title>Genomic Encyclopedia of Archaeal and Bacterial Type Strains, Phase II (KMG-II): from individual species to whole genera.</title>
        <authorList>
            <person name="Goeker M."/>
        </authorList>
    </citation>
    <scope>NUCLEOTIDE SEQUENCE [LARGE SCALE GENOMIC DNA]</scope>
    <source>
        <strain evidence="1 2">DSM 17905</strain>
    </source>
</reference>
<protein>
    <submittedName>
        <fullName evidence="1">Uncharacterized protein</fullName>
    </submittedName>
</protein>